<evidence type="ECO:0000259" key="2">
    <source>
        <dbReference type="Pfam" id="PF05003"/>
    </source>
</evidence>
<feature type="region of interest" description="Disordered" evidence="1">
    <location>
        <begin position="510"/>
        <end position="576"/>
    </location>
</feature>
<feature type="compositionally biased region" description="Pro residues" evidence="1">
    <location>
        <begin position="526"/>
        <end position="542"/>
    </location>
</feature>
<dbReference type="InterPro" id="IPR007700">
    <property type="entry name" value="DUF668"/>
</dbReference>
<evidence type="ECO:0000259" key="3">
    <source>
        <dbReference type="Pfam" id="PF11961"/>
    </source>
</evidence>
<name>A0ABD1ZIB8_9MARC</name>
<reference evidence="4 5" key="1">
    <citation type="submission" date="2024-09" db="EMBL/GenBank/DDBJ databases">
        <title>Chromosome-scale assembly of Riccia fluitans.</title>
        <authorList>
            <person name="Paukszto L."/>
            <person name="Sawicki J."/>
            <person name="Karawczyk K."/>
            <person name="Piernik-Szablinska J."/>
            <person name="Szczecinska M."/>
            <person name="Mazdziarz M."/>
        </authorList>
    </citation>
    <scope>NUCLEOTIDE SEQUENCE [LARGE SCALE GENOMIC DNA]</scope>
    <source>
        <strain evidence="4">Rf_01</strain>
        <tissue evidence="4">Aerial parts of the thallus</tissue>
    </source>
</reference>
<dbReference type="Pfam" id="PF11961">
    <property type="entry name" value="DUF3475"/>
    <property type="match status" value="1"/>
</dbReference>
<feature type="compositionally biased region" description="Basic and acidic residues" evidence="1">
    <location>
        <begin position="19"/>
        <end position="34"/>
    </location>
</feature>
<keyword evidence="5" id="KW-1185">Reference proteome</keyword>
<comment type="caution">
    <text evidence="4">The sequence shown here is derived from an EMBL/GenBank/DDBJ whole genome shotgun (WGS) entry which is preliminary data.</text>
</comment>
<feature type="compositionally biased region" description="Polar residues" evidence="1">
    <location>
        <begin position="598"/>
        <end position="609"/>
    </location>
</feature>
<dbReference type="Pfam" id="PF05003">
    <property type="entry name" value="DUF668"/>
    <property type="match status" value="1"/>
</dbReference>
<accession>A0ABD1ZIB8</accession>
<organism evidence="4 5">
    <name type="scientific">Riccia fluitans</name>
    <dbReference type="NCBI Taxonomy" id="41844"/>
    <lineage>
        <taxon>Eukaryota</taxon>
        <taxon>Viridiplantae</taxon>
        <taxon>Streptophyta</taxon>
        <taxon>Embryophyta</taxon>
        <taxon>Marchantiophyta</taxon>
        <taxon>Marchantiopsida</taxon>
        <taxon>Marchantiidae</taxon>
        <taxon>Marchantiales</taxon>
        <taxon>Ricciaceae</taxon>
        <taxon>Riccia</taxon>
    </lineage>
</organism>
<feature type="domain" description="DUF3475" evidence="3">
    <location>
        <begin position="138"/>
        <end position="194"/>
    </location>
</feature>
<evidence type="ECO:0000313" key="4">
    <source>
        <dbReference type="EMBL" id="KAL2651194.1"/>
    </source>
</evidence>
<feature type="compositionally biased region" description="Polar residues" evidence="1">
    <location>
        <begin position="564"/>
        <end position="573"/>
    </location>
</feature>
<dbReference type="PANTHER" id="PTHR31730:SF32">
    <property type="entry name" value="PROTEIN PSK SIMULATOR 1"/>
    <property type="match status" value="1"/>
</dbReference>
<gene>
    <name evidence="4" type="ORF">R1flu_019322</name>
</gene>
<feature type="domain" description="DUF668" evidence="2">
    <location>
        <begin position="363"/>
        <end position="448"/>
    </location>
</feature>
<protein>
    <recommendedName>
        <fullName evidence="6">DUF668 domain-containing protein</fullName>
    </recommendedName>
</protein>
<dbReference type="EMBL" id="JBHFFA010000001">
    <property type="protein sequence ID" value="KAL2651194.1"/>
    <property type="molecule type" value="Genomic_DNA"/>
</dbReference>
<dbReference type="Proteomes" id="UP001605036">
    <property type="component" value="Unassembled WGS sequence"/>
</dbReference>
<evidence type="ECO:0000313" key="5">
    <source>
        <dbReference type="Proteomes" id="UP001605036"/>
    </source>
</evidence>
<dbReference type="AlphaFoldDB" id="A0ABD1ZIB8"/>
<sequence>MGQLCSKSLSAAAEDSDEEGNRIWRQEKNHREVGTHVSPFEASGVVHPQVEQPSNRPDKEEKKERKLSRLLSDRVRNGKTRASTAGKKVTEVGSLIGRAGHAGFGKAVGALDTLGTSITNIGGGLASVVAPKGKKIQILSFEVANTIVKGANLKQSLSEAELKILKEEILVSEGVQRLVSRDFQELMRIAAADKREELRIFAGEVVRFGKKCQDPHWHRLDCIFELLGKKELPFPIQSKEDIDAKMLNLMNLAQNTAELYHGLHTLDRFELDLRRKLQDEELFTGPHRGDTITMLRNDLRHQQKHVKQLKKKSLWSKNLEELMEQLVDIVYYLYQEICNAFCNAVPISMRNGKVAPTVSTRPRLGTAGLALHYANIINQIDNLVARPNCIPPNTRDSLYQGLPPKIRACLRSRLHQASYKEELTPGEIRGEMEKTLDWLVTVAANTTKAHHGFGWVGEWANTGSIDRQTELTLLQTLHHADQDVVEEYILELIVDLHYLIIQTRSVLNGRSSQNKSVTRLTDPHAIGPPNPGLAMPLPPSPPLDEHQAPLSPRESFSDGDKPKSPQSPNTLELSQEDREMIKDMEPKPKARKQAMGLSKSQEFNSTSSKVGVDGRLSKSISHSPSTSYMMFLPPVYTPPTRSRFPVPHFALDNCDTKLDIIDRLQELDKIERTNPLRSPSTNRTPQRV</sequence>
<dbReference type="InterPro" id="IPR021864">
    <property type="entry name" value="DUF3475"/>
</dbReference>
<feature type="region of interest" description="Disordered" evidence="1">
    <location>
        <begin position="1"/>
        <end position="67"/>
    </location>
</feature>
<dbReference type="InterPro" id="IPR045021">
    <property type="entry name" value="PSI1/2/3"/>
</dbReference>
<feature type="compositionally biased region" description="Polar residues" evidence="1">
    <location>
        <begin position="510"/>
        <end position="519"/>
    </location>
</feature>
<evidence type="ECO:0000256" key="1">
    <source>
        <dbReference type="SAM" id="MobiDB-lite"/>
    </source>
</evidence>
<proteinExistence type="predicted"/>
<evidence type="ECO:0008006" key="6">
    <source>
        <dbReference type="Google" id="ProtNLM"/>
    </source>
</evidence>
<dbReference type="PANTHER" id="PTHR31730">
    <property type="entry name" value="OS01G0873900 PROTEIN"/>
    <property type="match status" value="1"/>
</dbReference>
<feature type="region of interest" description="Disordered" evidence="1">
    <location>
        <begin position="588"/>
        <end position="616"/>
    </location>
</feature>